<keyword evidence="3" id="KW-1185">Reference proteome</keyword>
<sequence length="140" mass="15991">MRILVDTNVILDLLLDREPFSTQAGILISQIEKGKLTGLLCATTITTIYYLITKSLSKREADKSLDLLFSLFEIAPVNRIVLETAKNLKFKDFEDAVIYSSAIHSNVDVVITRNIRDFKMNEIPIYEPVEFLKILKIKEL</sequence>
<name>A0ABS1GJ50_9AQUI</name>
<accession>A0ABS1GJ50</accession>
<dbReference type="InterPro" id="IPR002716">
    <property type="entry name" value="PIN_dom"/>
</dbReference>
<comment type="caution">
    <text evidence="2">The sequence shown here is derived from an EMBL/GenBank/DDBJ whole genome shotgun (WGS) entry which is preliminary data.</text>
</comment>
<dbReference type="EMBL" id="JAACYA010000002">
    <property type="protein sequence ID" value="MBK3332935.1"/>
    <property type="molecule type" value="Genomic_DNA"/>
</dbReference>
<proteinExistence type="predicted"/>
<reference evidence="2 3" key="1">
    <citation type="journal article" date="2021" name="Syst. Appl. Microbiol.">
        <title>Persephonella atlantica sp. nov.: How to adapt to physico-chemical gradients in high temperature hydrothermal habitats.</title>
        <authorList>
            <person name="Francois D.X."/>
            <person name="Godfroy A."/>
            <person name="Mathien C."/>
            <person name="Aube J."/>
            <person name="Cathalot C."/>
            <person name="Lesongeur F."/>
            <person name="L'Haridon S."/>
            <person name="Philippon X."/>
            <person name="Roussel E.G."/>
        </authorList>
    </citation>
    <scope>NUCLEOTIDE SEQUENCE [LARGE SCALE GENOMIC DNA]</scope>
    <source>
        <strain evidence="2 3">MO1340</strain>
    </source>
</reference>
<dbReference type="Proteomes" id="UP000772812">
    <property type="component" value="Unassembled WGS sequence"/>
</dbReference>
<dbReference type="InterPro" id="IPR029060">
    <property type="entry name" value="PIN-like_dom_sf"/>
</dbReference>
<gene>
    <name evidence="2" type="ORF">GWK41_07625</name>
</gene>
<evidence type="ECO:0000259" key="1">
    <source>
        <dbReference type="SMART" id="SM00670"/>
    </source>
</evidence>
<dbReference type="RefSeq" id="WP_200674336.1">
    <property type="nucleotide sequence ID" value="NZ_JAACYA010000002.1"/>
</dbReference>
<dbReference type="Gene3D" id="3.40.50.1010">
    <property type="entry name" value="5'-nuclease"/>
    <property type="match status" value="1"/>
</dbReference>
<dbReference type="Pfam" id="PF13470">
    <property type="entry name" value="PIN_3"/>
    <property type="match status" value="1"/>
</dbReference>
<organism evidence="2 3">
    <name type="scientific">Persephonella atlantica</name>
    <dbReference type="NCBI Taxonomy" id="2699429"/>
    <lineage>
        <taxon>Bacteria</taxon>
        <taxon>Pseudomonadati</taxon>
        <taxon>Aquificota</taxon>
        <taxon>Aquificia</taxon>
        <taxon>Aquificales</taxon>
        <taxon>Hydrogenothermaceae</taxon>
        <taxon>Persephonella</taxon>
    </lineage>
</organism>
<feature type="domain" description="PIN" evidence="1">
    <location>
        <begin position="1"/>
        <end position="119"/>
    </location>
</feature>
<dbReference type="SMART" id="SM00670">
    <property type="entry name" value="PINc"/>
    <property type="match status" value="1"/>
</dbReference>
<dbReference type="SUPFAM" id="SSF88723">
    <property type="entry name" value="PIN domain-like"/>
    <property type="match status" value="1"/>
</dbReference>
<protein>
    <submittedName>
        <fullName evidence="2">PIN domain-containing protein</fullName>
    </submittedName>
</protein>
<evidence type="ECO:0000313" key="3">
    <source>
        <dbReference type="Proteomes" id="UP000772812"/>
    </source>
</evidence>
<evidence type="ECO:0000313" key="2">
    <source>
        <dbReference type="EMBL" id="MBK3332935.1"/>
    </source>
</evidence>